<dbReference type="EMBL" id="CACRXK020002560">
    <property type="protein sequence ID" value="CAB3994891.1"/>
    <property type="molecule type" value="Genomic_DNA"/>
</dbReference>
<proteinExistence type="predicted"/>
<evidence type="ECO:0000313" key="2">
    <source>
        <dbReference type="Proteomes" id="UP001152795"/>
    </source>
</evidence>
<dbReference type="Proteomes" id="UP001152795">
    <property type="component" value="Unassembled WGS sequence"/>
</dbReference>
<evidence type="ECO:0000313" key="1">
    <source>
        <dbReference type="EMBL" id="CAB3994891.1"/>
    </source>
</evidence>
<dbReference type="OrthoDB" id="2596881at2759"/>
<name>A0A7D9HVN6_PARCT</name>
<accession>A0A7D9HVN6</accession>
<keyword evidence="2" id="KW-1185">Reference proteome</keyword>
<sequence>MQLPYLGPLTTVPTPDVELDNTEIPVKLGLRFAIESRRFANGLDIPEIETKPMPSKEENSNELLTANQDLEDLIQELKKEKFGLEAMLNKHKCLLHTAVEETREY</sequence>
<comment type="caution">
    <text evidence="1">The sequence shown here is derived from an EMBL/GenBank/DDBJ whole genome shotgun (WGS) entry which is preliminary data.</text>
</comment>
<dbReference type="AlphaFoldDB" id="A0A7D9HVN6"/>
<reference evidence="1" key="1">
    <citation type="submission" date="2020-04" db="EMBL/GenBank/DDBJ databases">
        <authorList>
            <person name="Alioto T."/>
            <person name="Alioto T."/>
            <person name="Gomez Garrido J."/>
        </authorList>
    </citation>
    <scope>NUCLEOTIDE SEQUENCE</scope>
    <source>
        <strain evidence="1">A484AB</strain>
    </source>
</reference>
<protein>
    <submittedName>
        <fullName evidence="1">Uncharacterized protein</fullName>
    </submittedName>
</protein>
<organism evidence="1 2">
    <name type="scientific">Paramuricea clavata</name>
    <name type="common">Red gorgonian</name>
    <name type="synonym">Violescent sea-whip</name>
    <dbReference type="NCBI Taxonomy" id="317549"/>
    <lineage>
        <taxon>Eukaryota</taxon>
        <taxon>Metazoa</taxon>
        <taxon>Cnidaria</taxon>
        <taxon>Anthozoa</taxon>
        <taxon>Octocorallia</taxon>
        <taxon>Malacalcyonacea</taxon>
        <taxon>Plexauridae</taxon>
        <taxon>Paramuricea</taxon>
    </lineage>
</organism>
<gene>
    <name evidence="1" type="ORF">PACLA_8A074854</name>
</gene>